<dbReference type="EMBL" id="NMTZ01000024">
    <property type="protein sequence ID" value="PDX83580.1"/>
    <property type="molecule type" value="Genomic_DNA"/>
</dbReference>
<comment type="caution">
    <text evidence="1">The sequence shown here is derived from an EMBL/GenBank/DDBJ whole genome shotgun (WGS) entry which is preliminary data.</text>
</comment>
<dbReference type="AlphaFoldDB" id="A0A2A7AWX0"/>
<dbReference type="RefSeq" id="WP_097779812.1">
    <property type="nucleotide sequence ID" value="NZ_JAKNHV010000001.1"/>
</dbReference>
<sequence>MHELLAKSDRQLGMCLRMLYDEGIPGPLDVHSEINDKGKMEFHVLLPVDDETFERLQKRFETMVR</sequence>
<name>A0A2A7AWX0_9FIRM</name>
<dbReference type="Proteomes" id="UP000220480">
    <property type="component" value="Unassembled WGS sequence"/>
</dbReference>
<evidence type="ECO:0000313" key="1">
    <source>
        <dbReference type="EMBL" id="PDX83580.1"/>
    </source>
</evidence>
<gene>
    <name evidence="1" type="ORF">CGS59_09895</name>
</gene>
<accession>A0A2A7AWX0</accession>
<evidence type="ECO:0000313" key="2">
    <source>
        <dbReference type="Proteomes" id="UP000220480"/>
    </source>
</evidence>
<proteinExistence type="predicted"/>
<organism evidence="1 2">
    <name type="scientific">Faecalibacterium prausnitzii</name>
    <dbReference type="NCBI Taxonomy" id="853"/>
    <lineage>
        <taxon>Bacteria</taxon>
        <taxon>Bacillati</taxon>
        <taxon>Bacillota</taxon>
        <taxon>Clostridia</taxon>
        <taxon>Eubacteriales</taxon>
        <taxon>Oscillospiraceae</taxon>
        <taxon>Faecalibacterium</taxon>
    </lineage>
</organism>
<protein>
    <submittedName>
        <fullName evidence="1">Uncharacterized protein</fullName>
    </submittedName>
</protein>
<reference evidence="1 2" key="1">
    <citation type="journal article" date="2017" name="Front. Microbiol.">
        <title>New Insights into the Diversity of the Genus Faecalibacterium.</title>
        <authorList>
            <person name="Benevides L."/>
            <person name="Burman S."/>
            <person name="Martin R."/>
            <person name="Robert V."/>
            <person name="Thomas M."/>
            <person name="Miquel S."/>
            <person name="Chain F."/>
            <person name="Sokol H."/>
            <person name="Bermudez-Humaran L.G."/>
            <person name="Morrison M."/>
            <person name="Langella P."/>
            <person name="Azevedo V.A."/>
            <person name="Chatel J.M."/>
            <person name="Soares S."/>
        </authorList>
    </citation>
    <scope>NUCLEOTIDE SEQUENCE [LARGE SCALE GENOMIC DNA]</scope>
    <source>
        <strain evidence="1 2">CNCM I 4644</strain>
    </source>
</reference>